<feature type="domain" description="CHK kinase-like" evidence="1">
    <location>
        <begin position="119"/>
        <end position="280"/>
    </location>
</feature>
<keyword evidence="3" id="KW-1185">Reference proteome</keyword>
<dbReference type="SMART" id="SM00587">
    <property type="entry name" value="CHK"/>
    <property type="match status" value="1"/>
</dbReference>
<dbReference type="InterPro" id="IPR015897">
    <property type="entry name" value="CHK_kinase-like"/>
</dbReference>
<comment type="caution">
    <text evidence="2">The sequence shown here is derived from an EMBL/GenBank/DDBJ whole genome shotgun (WGS) entry which is preliminary data.</text>
</comment>
<organism evidence="2 3">
    <name type="scientific">Gaopeijia maritima</name>
    <dbReference type="NCBI Taxonomy" id="3119007"/>
    <lineage>
        <taxon>Bacteria</taxon>
        <taxon>Pseudomonadati</taxon>
        <taxon>Gemmatimonadota</taxon>
        <taxon>Longimicrobiia</taxon>
        <taxon>Gaopeijiales</taxon>
        <taxon>Gaopeijiaceae</taxon>
        <taxon>Gaopeijia</taxon>
    </lineage>
</organism>
<dbReference type="EMBL" id="JBBHLI010000007">
    <property type="protein sequence ID" value="MEK9501725.1"/>
    <property type="molecule type" value="Genomic_DNA"/>
</dbReference>
<dbReference type="PANTHER" id="PTHR11012">
    <property type="entry name" value="PROTEIN KINASE-LIKE DOMAIN-CONTAINING"/>
    <property type="match status" value="1"/>
</dbReference>
<dbReference type="Proteomes" id="UP001484239">
    <property type="component" value="Unassembled WGS sequence"/>
</dbReference>
<evidence type="ECO:0000313" key="3">
    <source>
        <dbReference type="Proteomes" id="UP001484239"/>
    </source>
</evidence>
<evidence type="ECO:0000313" key="2">
    <source>
        <dbReference type="EMBL" id="MEK9501725.1"/>
    </source>
</evidence>
<dbReference type="SUPFAM" id="SSF56112">
    <property type="entry name" value="Protein kinase-like (PK-like)"/>
    <property type="match status" value="1"/>
</dbReference>
<dbReference type="RefSeq" id="WP_405287123.1">
    <property type="nucleotide sequence ID" value="NZ_JBBHLI010000007.1"/>
</dbReference>
<dbReference type="Pfam" id="PF02958">
    <property type="entry name" value="EcKL"/>
    <property type="match status" value="1"/>
</dbReference>
<dbReference type="PANTHER" id="PTHR11012:SF30">
    <property type="entry name" value="PROTEIN KINASE-LIKE DOMAIN-CONTAINING"/>
    <property type="match status" value="1"/>
</dbReference>
<dbReference type="InterPro" id="IPR004119">
    <property type="entry name" value="EcKL"/>
</dbReference>
<evidence type="ECO:0000259" key="1">
    <source>
        <dbReference type="SMART" id="SM00587"/>
    </source>
</evidence>
<protein>
    <submittedName>
        <fullName evidence="2">Oxidoreductase family protein</fullName>
    </submittedName>
</protein>
<gene>
    <name evidence="2" type="ORF">WI372_12100</name>
</gene>
<reference evidence="2 3" key="1">
    <citation type="submission" date="2024-02" db="EMBL/GenBank/DDBJ databases">
        <title>A novel Gemmatimonadota bacterium.</title>
        <authorList>
            <person name="Du Z.-J."/>
            <person name="Ye Y.-Q."/>
        </authorList>
    </citation>
    <scope>NUCLEOTIDE SEQUENCE [LARGE SCALE GENOMIC DNA]</scope>
    <source>
        <strain evidence="2 3">DH-20</strain>
    </source>
</reference>
<sequence>MTPSLPPYFVRSIRRALGATSVEVVERLQELWSGYGQILRIRLHGTPDAEPSPAIAKYVRIPSRADHPRGWNSSRSRERKVASYRVESAWYRDWAALCDDDCRVARLLLHEERGDEVLILLEDLDAAGFPVRVDAIDTPQIDACLHWLAHFHTTFMGAQPDGLWETGTYWHLATRPDELHALRDPHLKAAAPRLDALLNEARYQTLVHGDSKLANFCFSPARAGTPPRVAAVDFQYVGGGCGMKDLAYFLGSCLDEEELEAREEELLDRYFAALRSALAARRSEVDAEAVEREWRALFPVAWTDFHRFLKGWSPGHWKIHSYSERLAREMVSRHP</sequence>
<dbReference type="InterPro" id="IPR011009">
    <property type="entry name" value="Kinase-like_dom_sf"/>
</dbReference>
<name>A0ABU9EDZ5_9BACT</name>
<proteinExistence type="predicted"/>
<accession>A0ABU9EDZ5</accession>
<dbReference type="Gene3D" id="3.90.1200.10">
    <property type="match status" value="1"/>
</dbReference>